<dbReference type="InterPro" id="IPR045187">
    <property type="entry name" value="CcO_II"/>
</dbReference>
<dbReference type="Gene3D" id="2.60.40.420">
    <property type="entry name" value="Cupredoxins - blue copper proteins"/>
    <property type="match status" value="1"/>
</dbReference>
<feature type="transmembrane region" description="Helical" evidence="12">
    <location>
        <begin position="133"/>
        <end position="152"/>
    </location>
</feature>
<gene>
    <name evidence="15" type="ORF">GJU42_02310</name>
    <name evidence="16" type="ORF">SAMN06265349_102710</name>
</gene>
<dbReference type="InterPro" id="IPR008972">
    <property type="entry name" value="Cupredoxin"/>
</dbReference>
<accession>A0A521CPD4</accession>
<dbReference type="AlphaFoldDB" id="A0A521CPD4"/>
<dbReference type="RefSeq" id="WP_142450390.1">
    <property type="nucleotide sequence ID" value="NZ_FXTA01000002.1"/>
</dbReference>
<evidence type="ECO:0000259" key="14">
    <source>
        <dbReference type="PROSITE" id="PS50999"/>
    </source>
</evidence>
<evidence type="ECO:0000256" key="12">
    <source>
        <dbReference type="SAM" id="Phobius"/>
    </source>
</evidence>
<organism evidence="16 17">
    <name type="scientific">Flavobacterium resistens</name>
    <dbReference type="NCBI Taxonomy" id="443612"/>
    <lineage>
        <taxon>Bacteria</taxon>
        <taxon>Pseudomonadati</taxon>
        <taxon>Bacteroidota</taxon>
        <taxon>Flavobacteriia</taxon>
        <taxon>Flavobacteriales</taxon>
        <taxon>Flavobacteriaceae</taxon>
        <taxon>Flavobacterium</taxon>
    </lineage>
</organism>
<dbReference type="EMBL" id="FXTA01000002">
    <property type="protein sequence ID" value="SMO60611.1"/>
    <property type="molecule type" value="Genomic_DNA"/>
</dbReference>
<evidence type="ECO:0000256" key="7">
    <source>
        <dbReference type="ARBA" id="ARBA00022967"/>
    </source>
</evidence>
<feature type="transmembrane region" description="Helical" evidence="12">
    <location>
        <begin position="88"/>
        <end position="110"/>
    </location>
</feature>
<dbReference type="GO" id="GO:0004129">
    <property type="term" value="F:cytochrome-c oxidase activity"/>
    <property type="evidence" value="ECO:0007669"/>
    <property type="project" value="UniProtKB-EC"/>
</dbReference>
<keyword evidence="5" id="KW-0679">Respiratory chain</keyword>
<dbReference type="SUPFAM" id="SSF49503">
    <property type="entry name" value="Cupredoxins"/>
    <property type="match status" value="1"/>
</dbReference>
<dbReference type="Proteomes" id="UP000317289">
    <property type="component" value="Unassembled WGS sequence"/>
</dbReference>
<evidence type="ECO:0000259" key="13">
    <source>
        <dbReference type="PROSITE" id="PS50857"/>
    </source>
</evidence>
<dbReference type="EMBL" id="WKKG01000001">
    <property type="protein sequence ID" value="MRX66792.1"/>
    <property type="molecule type" value="Genomic_DNA"/>
</dbReference>
<keyword evidence="4" id="KW-0813">Transport</keyword>
<dbReference type="EC" id="7.1.1.9" evidence="3"/>
<evidence type="ECO:0000313" key="18">
    <source>
        <dbReference type="Proteomes" id="UP000468990"/>
    </source>
</evidence>
<sequence length="398" mass="44564">MTSLLVIIVVVLLAVALWQLTKIFDLTQVGSSSDDSQVASDNDNNVQGYIMFGFLAFIYIFTIYGLLKWGNLALHTPASEHGLLVDNLMNITWVLIFTVQVITQGLLYWFSFKNRGHKDRKALFFADSNKLEAIWSIIPSVVLACLILYGLYAWNNIMFVDKDEDVVEIELYAQQFKWTARYAGQDNVLGKANVRLIEGINTLGVDMSDPNAQDDIVVTELHIPKGKKVHFKMRSQDVLHSAYMPHFRAQMNCVPGMVTEFAFVPTYTTAEYRELDFMKEKVANINKLRAEKSVELVAKGGTALDPYTFDYLLLCNKICGASHYNMQMKVVVDTPEDYKKWLSEKTTLAQDIKAAAEAEKAKAAEATAPTTDTTAKVIDTVKAVIDTVKATVAKVAIK</sequence>
<keyword evidence="6 12" id="KW-0812">Transmembrane</keyword>
<protein>
    <recommendedName>
        <fullName evidence="3">cytochrome-c oxidase</fullName>
        <ecNumber evidence="3">7.1.1.9</ecNumber>
    </recommendedName>
    <alternativeName>
        <fullName evidence="11">Cytochrome c oxidase polypeptide II</fullName>
    </alternativeName>
</protein>
<name>A0A521CPD4_9FLAO</name>
<feature type="transmembrane region" description="Helical" evidence="12">
    <location>
        <begin position="47"/>
        <end position="67"/>
    </location>
</feature>
<dbReference type="GO" id="GO:0016020">
    <property type="term" value="C:membrane"/>
    <property type="evidence" value="ECO:0007669"/>
    <property type="project" value="UniProtKB-SubCell"/>
</dbReference>
<keyword evidence="9 12" id="KW-1133">Transmembrane helix</keyword>
<reference evidence="16 17" key="1">
    <citation type="submission" date="2017-05" db="EMBL/GenBank/DDBJ databases">
        <authorList>
            <person name="Varghese N."/>
            <person name="Submissions S."/>
        </authorList>
    </citation>
    <scope>NUCLEOTIDE SEQUENCE [LARGE SCALE GENOMIC DNA]</scope>
    <source>
        <strain evidence="16 17">DSM 19382</strain>
    </source>
</reference>
<dbReference type="Pfam" id="PF02790">
    <property type="entry name" value="COX2_TM"/>
    <property type="match status" value="1"/>
</dbReference>
<evidence type="ECO:0000313" key="17">
    <source>
        <dbReference type="Proteomes" id="UP000317289"/>
    </source>
</evidence>
<keyword evidence="8" id="KW-0249">Electron transport</keyword>
<comment type="subcellular location">
    <subcellularLocation>
        <location evidence="1">Membrane</location>
        <topology evidence="1">Multi-pass membrane protein</topology>
    </subcellularLocation>
</comment>
<dbReference type="InterPro" id="IPR002429">
    <property type="entry name" value="CcO_II-like_C"/>
</dbReference>
<reference evidence="15 18" key="2">
    <citation type="submission" date="2019-11" db="EMBL/GenBank/DDBJ databases">
        <title>Flavobacterium resistens genome.</title>
        <authorList>
            <person name="Wilson V.M."/>
            <person name="Newman J.D."/>
        </authorList>
    </citation>
    <scope>NUCLEOTIDE SEQUENCE [LARGE SCALE GENOMIC DNA]</scope>
    <source>
        <strain evidence="15 18">DSM 19382</strain>
    </source>
</reference>
<dbReference type="GO" id="GO:0005507">
    <property type="term" value="F:copper ion binding"/>
    <property type="evidence" value="ECO:0007669"/>
    <property type="project" value="InterPro"/>
</dbReference>
<comment type="similarity">
    <text evidence="2">Belongs to the cytochrome c oxidase subunit 2 family.</text>
</comment>
<feature type="domain" description="Cytochrome oxidase subunit II copper A binding" evidence="13">
    <location>
        <begin position="164"/>
        <end position="344"/>
    </location>
</feature>
<dbReference type="OrthoDB" id="9781261at2"/>
<evidence type="ECO:0000313" key="15">
    <source>
        <dbReference type="EMBL" id="MRX66792.1"/>
    </source>
</evidence>
<evidence type="ECO:0000256" key="8">
    <source>
        <dbReference type="ARBA" id="ARBA00022982"/>
    </source>
</evidence>
<dbReference type="SUPFAM" id="SSF81464">
    <property type="entry name" value="Cytochrome c oxidase subunit II-like, transmembrane region"/>
    <property type="match status" value="1"/>
</dbReference>
<proteinExistence type="inferred from homology"/>
<dbReference type="InterPro" id="IPR011759">
    <property type="entry name" value="Cyt_c_oxidase_su2_TM_dom"/>
</dbReference>
<dbReference type="Proteomes" id="UP000468990">
    <property type="component" value="Unassembled WGS sequence"/>
</dbReference>
<dbReference type="PANTHER" id="PTHR22888:SF9">
    <property type="entry name" value="CYTOCHROME C OXIDASE SUBUNIT 2"/>
    <property type="match status" value="1"/>
</dbReference>
<keyword evidence="10 12" id="KW-0472">Membrane</keyword>
<dbReference type="PANTHER" id="PTHR22888">
    <property type="entry name" value="CYTOCHROME C OXIDASE, SUBUNIT II"/>
    <property type="match status" value="1"/>
</dbReference>
<evidence type="ECO:0000256" key="4">
    <source>
        <dbReference type="ARBA" id="ARBA00022448"/>
    </source>
</evidence>
<dbReference type="InterPro" id="IPR036257">
    <property type="entry name" value="Cyt_c_oxidase_su2_TM_sf"/>
</dbReference>
<evidence type="ECO:0000256" key="6">
    <source>
        <dbReference type="ARBA" id="ARBA00022692"/>
    </source>
</evidence>
<dbReference type="GO" id="GO:0042773">
    <property type="term" value="P:ATP synthesis coupled electron transport"/>
    <property type="evidence" value="ECO:0007669"/>
    <property type="project" value="TreeGrafter"/>
</dbReference>
<keyword evidence="7" id="KW-1278">Translocase</keyword>
<evidence type="ECO:0000256" key="2">
    <source>
        <dbReference type="ARBA" id="ARBA00007866"/>
    </source>
</evidence>
<evidence type="ECO:0000256" key="9">
    <source>
        <dbReference type="ARBA" id="ARBA00022989"/>
    </source>
</evidence>
<dbReference type="Gene3D" id="1.10.287.90">
    <property type="match status" value="1"/>
</dbReference>
<keyword evidence="18" id="KW-1185">Reference proteome</keyword>
<dbReference type="PROSITE" id="PS50857">
    <property type="entry name" value="COX2_CUA"/>
    <property type="match status" value="1"/>
</dbReference>
<evidence type="ECO:0000256" key="3">
    <source>
        <dbReference type="ARBA" id="ARBA00012949"/>
    </source>
</evidence>
<dbReference type="PROSITE" id="PS50999">
    <property type="entry name" value="COX2_TM"/>
    <property type="match status" value="1"/>
</dbReference>
<evidence type="ECO:0000256" key="11">
    <source>
        <dbReference type="ARBA" id="ARBA00031389"/>
    </source>
</evidence>
<evidence type="ECO:0000256" key="1">
    <source>
        <dbReference type="ARBA" id="ARBA00004141"/>
    </source>
</evidence>
<feature type="domain" description="Cytochrome oxidase subunit II transmembrane region profile" evidence="14">
    <location>
        <begin position="66"/>
        <end position="161"/>
    </location>
</feature>
<evidence type="ECO:0000313" key="16">
    <source>
        <dbReference type="EMBL" id="SMO60611.1"/>
    </source>
</evidence>
<evidence type="ECO:0000256" key="5">
    <source>
        <dbReference type="ARBA" id="ARBA00022660"/>
    </source>
</evidence>
<evidence type="ECO:0000256" key="10">
    <source>
        <dbReference type="ARBA" id="ARBA00023136"/>
    </source>
</evidence>